<evidence type="ECO:0000313" key="2">
    <source>
        <dbReference type="EMBL" id="GAA4446102.1"/>
    </source>
</evidence>
<dbReference type="Proteomes" id="UP001501175">
    <property type="component" value="Unassembled WGS sequence"/>
</dbReference>
<feature type="region of interest" description="Disordered" evidence="1">
    <location>
        <begin position="144"/>
        <end position="185"/>
    </location>
</feature>
<proteinExistence type="predicted"/>
<name>A0ABP8MA38_9BACT</name>
<feature type="compositionally biased region" description="Basic and acidic residues" evidence="1">
    <location>
        <begin position="172"/>
        <end position="185"/>
    </location>
</feature>
<dbReference type="InterPro" id="IPR011990">
    <property type="entry name" value="TPR-like_helical_dom_sf"/>
</dbReference>
<gene>
    <name evidence="2" type="ORF">GCM10023189_00880</name>
</gene>
<comment type="caution">
    <text evidence="2">The sequence shown here is derived from an EMBL/GenBank/DDBJ whole genome shotgun (WGS) entry which is preliminary data.</text>
</comment>
<evidence type="ECO:0000256" key="1">
    <source>
        <dbReference type="SAM" id="MobiDB-lite"/>
    </source>
</evidence>
<evidence type="ECO:0008006" key="4">
    <source>
        <dbReference type="Google" id="ProtNLM"/>
    </source>
</evidence>
<dbReference type="InterPro" id="IPR019734">
    <property type="entry name" value="TPR_rpt"/>
</dbReference>
<feature type="region of interest" description="Disordered" evidence="1">
    <location>
        <begin position="207"/>
        <end position="231"/>
    </location>
</feature>
<dbReference type="Gene3D" id="1.25.40.10">
    <property type="entry name" value="Tetratricopeptide repeat domain"/>
    <property type="match status" value="1"/>
</dbReference>
<dbReference type="EMBL" id="BAABHD010000001">
    <property type="protein sequence ID" value="GAA4446102.1"/>
    <property type="molecule type" value="Genomic_DNA"/>
</dbReference>
<feature type="compositionally biased region" description="Low complexity" evidence="1">
    <location>
        <begin position="216"/>
        <end position="231"/>
    </location>
</feature>
<evidence type="ECO:0000313" key="3">
    <source>
        <dbReference type="Proteomes" id="UP001501175"/>
    </source>
</evidence>
<keyword evidence="3" id="KW-1185">Reference proteome</keyword>
<dbReference type="RefSeq" id="WP_345239549.1">
    <property type="nucleotide sequence ID" value="NZ_BAABHD010000001.1"/>
</dbReference>
<sequence length="231" mass="26325">MTHLLIFLFLSLWQHRSIDQISRHNLARKSAEAAYKNADFSQAAKQYAFLNRSTGDAAVRINLAHSYFHLQQYQQARQQYEALLQEEDAYLASMAALQLGVIACFERDSATALAFFRQALLKDPESEPARYNFELIEKRYSGVPPKKQASKEEKQAAKQQTSLQSQSGQAVERSEKEDEKLKRFSELNMTEEEALKLLDALQGQDLPYSSLRPFRGGRSAGSSAARNKNRW</sequence>
<reference evidence="3" key="1">
    <citation type="journal article" date="2019" name="Int. J. Syst. Evol. Microbiol.">
        <title>The Global Catalogue of Microorganisms (GCM) 10K type strain sequencing project: providing services to taxonomists for standard genome sequencing and annotation.</title>
        <authorList>
            <consortium name="The Broad Institute Genomics Platform"/>
            <consortium name="The Broad Institute Genome Sequencing Center for Infectious Disease"/>
            <person name="Wu L."/>
            <person name="Ma J."/>
        </authorList>
    </citation>
    <scope>NUCLEOTIDE SEQUENCE [LARGE SCALE GENOMIC DNA]</scope>
    <source>
        <strain evidence="3">JCM 17927</strain>
    </source>
</reference>
<dbReference type="SUPFAM" id="SSF48452">
    <property type="entry name" value="TPR-like"/>
    <property type="match status" value="1"/>
</dbReference>
<dbReference type="SMART" id="SM00028">
    <property type="entry name" value="TPR"/>
    <property type="match status" value="2"/>
</dbReference>
<protein>
    <recommendedName>
        <fullName evidence="4">Tetratricopeptide repeat-containing protein</fullName>
    </recommendedName>
</protein>
<accession>A0ABP8MA38</accession>
<organism evidence="2 3">
    <name type="scientific">Nibrella saemangeumensis</name>
    <dbReference type="NCBI Taxonomy" id="1084526"/>
    <lineage>
        <taxon>Bacteria</taxon>
        <taxon>Pseudomonadati</taxon>
        <taxon>Bacteroidota</taxon>
        <taxon>Cytophagia</taxon>
        <taxon>Cytophagales</taxon>
        <taxon>Spirosomataceae</taxon>
        <taxon>Nibrella</taxon>
    </lineage>
</organism>